<feature type="compositionally biased region" description="Low complexity" evidence="1">
    <location>
        <begin position="14"/>
        <end position="23"/>
    </location>
</feature>
<evidence type="ECO:0000313" key="3">
    <source>
        <dbReference type="EMBL" id="KAF2265234.1"/>
    </source>
</evidence>
<dbReference type="Pfam" id="PF09804">
    <property type="entry name" value="DENND11"/>
    <property type="match status" value="1"/>
</dbReference>
<dbReference type="PANTHER" id="PTHR28153">
    <property type="entry name" value="PROTEIN, PUTATIVE-RELATED"/>
    <property type="match status" value="1"/>
</dbReference>
<dbReference type="InterPro" id="IPR018626">
    <property type="entry name" value="LCHN/Anr2"/>
</dbReference>
<dbReference type="GO" id="GO:0005811">
    <property type="term" value="C:lipid droplet"/>
    <property type="evidence" value="ECO:0007669"/>
    <property type="project" value="TreeGrafter"/>
</dbReference>
<dbReference type="AlphaFoldDB" id="A0A9P4KFN2"/>
<accession>A0A9P4KFN2</accession>
<organism evidence="3 4">
    <name type="scientific">Lojkania enalia</name>
    <dbReference type="NCBI Taxonomy" id="147567"/>
    <lineage>
        <taxon>Eukaryota</taxon>
        <taxon>Fungi</taxon>
        <taxon>Dikarya</taxon>
        <taxon>Ascomycota</taxon>
        <taxon>Pezizomycotina</taxon>
        <taxon>Dothideomycetes</taxon>
        <taxon>Pleosporomycetidae</taxon>
        <taxon>Pleosporales</taxon>
        <taxon>Pleosporales incertae sedis</taxon>
        <taxon>Lojkania</taxon>
    </lineage>
</organism>
<dbReference type="PANTHER" id="PTHR28153:SF1">
    <property type="entry name" value="DUF4484 DOMAIN-CONTAINING PROTEIN"/>
    <property type="match status" value="1"/>
</dbReference>
<keyword evidence="4" id="KW-1185">Reference proteome</keyword>
<dbReference type="EMBL" id="ML986610">
    <property type="protein sequence ID" value="KAF2265234.1"/>
    <property type="molecule type" value="Genomic_DNA"/>
</dbReference>
<dbReference type="InterPro" id="IPR053056">
    <property type="entry name" value="Lipid_Metab_Assoc_Protein"/>
</dbReference>
<evidence type="ECO:0000259" key="2">
    <source>
        <dbReference type="Pfam" id="PF14831"/>
    </source>
</evidence>
<comment type="caution">
    <text evidence="3">The sequence shown here is derived from an EMBL/GenBank/DDBJ whole genome shotgun (WGS) entry which is preliminary data.</text>
</comment>
<dbReference type="Proteomes" id="UP000800093">
    <property type="component" value="Unassembled WGS sequence"/>
</dbReference>
<dbReference type="OrthoDB" id="2152680at2759"/>
<dbReference type="InterPro" id="IPR028115">
    <property type="entry name" value="DUF4484"/>
</dbReference>
<reference evidence="4" key="1">
    <citation type="journal article" date="2020" name="Stud. Mycol.">
        <title>101 Dothideomycetes genomes: A test case for predicting lifestyles and emergence of pathogens.</title>
        <authorList>
            <person name="Haridas S."/>
            <person name="Albert R."/>
            <person name="Binder M."/>
            <person name="Bloem J."/>
            <person name="LaButti K."/>
            <person name="Salamov A."/>
            <person name="Andreopoulos B."/>
            <person name="Baker S."/>
            <person name="Barry K."/>
            <person name="Bills G."/>
            <person name="Bluhm B."/>
            <person name="Cannon C."/>
            <person name="Castanera R."/>
            <person name="Culley D."/>
            <person name="Daum C."/>
            <person name="Ezra D."/>
            <person name="Gonzalez J."/>
            <person name="Henrissat B."/>
            <person name="Kuo A."/>
            <person name="Liang C."/>
            <person name="Lipzen A."/>
            <person name="Lutzoni F."/>
            <person name="Magnuson J."/>
            <person name="Mondo S."/>
            <person name="Nolan M."/>
            <person name="Ohm R."/>
            <person name="Pangilinan J."/>
            <person name="Park H.-J."/>
            <person name="Ramirez L."/>
            <person name="Alfaro M."/>
            <person name="Sun H."/>
            <person name="Tritt A."/>
            <person name="Yoshinaga Y."/>
            <person name="Zwiers L.-H."/>
            <person name="Turgeon B."/>
            <person name="Goodwin S."/>
            <person name="Spatafora J."/>
            <person name="Crous P."/>
            <person name="Grigoriev I."/>
        </authorList>
    </citation>
    <scope>NUCLEOTIDE SEQUENCE [LARGE SCALE GENOMIC DNA]</scope>
    <source>
        <strain evidence="4">CBS 304.66</strain>
    </source>
</reference>
<name>A0A9P4KFN2_9PLEO</name>
<proteinExistence type="predicted"/>
<protein>
    <recommendedName>
        <fullName evidence="2">DUF4484 domain-containing protein</fullName>
    </recommendedName>
</protein>
<evidence type="ECO:0000313" key="4">
    <source>
        <dbReference type="Proteomes" id="UP000800093"/>
    </source>
</evidence>
<gene>
    <name evidence="3" type="ORF">CC78DRAFT_208835</name>
</gene>
<feature type="region of interest" description="Disordered" evidence="1">
    <location>
        <begin position="14"/>
        <end position="48"/>
    </location>
</feature>
<feature type="domain" description="DUF4484" evidence="2">
    <location>
        <begin position="435"/>
        <end position="517"/>
    </location>
</feature>
<sequence length="571" mass="63126">MFAESVTEPLALLSGLSTTSSPTQQRNGRAPPAMPASTDSSVTDVESSHESEAPQLSALFLIKFDQKIGYTIAWKRASVDVLLDGAVEYKSLPSGLHSVKSDLVYFVHEGYAGLSAFANAPASEAERNANFVAVGILVPLSYGRLGRSWLHAPRLQKIASTLAQDSNATAVLEEFWDEQLQPGPSGSTPKLEPPKSHSRARALSMLTAVIPSEQSLPQYHPALAIIQYIEVFGPLVFRLQQAALLRKRILFIGSPPVRSTCEFVFILSLLATIPNSVSELLSPGTESLLRLRTLFSVGIHDIPLLENFRSSVTGSEPSEDELPSQGWVACTTDEILATKTQLYDIIVEMPHTYDAPPEERQWPIIKTSDGMPLRASQRDVWRYKLLQQELRKYRSPLGEGNGDTDENDQTALLHSRESDLDDDSFSESYDDKVAEPLTWSRLAYMGFMWWASAGEKDAYEKEERERDRELLGDLSDFQSNGLHTSVIAYFHRSTASLITSLAGLIEAADDEDVAEQDALVLSKDDISRIGLDGWSEGDKAFLQEFIWCYFGRRAEVHGASVECCGCRVPAF</sequence>
<evidence type="ECO:0000256" key="1">
    <source>
        <dbReference type="SAM" id="MobiDB-lite"/>
    </source>
</evidence>
<dbReference type="Pfam" id="PF14831">
    <property type="entry name" value="DUF4484"/>
    <property type="match status" value="1"/>
</dbReference>